<dbReference type="KEGG" id="dfd:Desfe_0218"/>
<evidence type="ECO:0000256" key="1">
    <source>
        <dbReference type="ARBA" id="ARBA00023004"/>
    </source>
</evidence>
<dbReference type="EMBL" id="CP003321">
    <property type="protein sequence ID" value="AFL66129.1"/>
    <property type="molecule type" value="Genomic_DNA"/>
</dbReference>
<dbReference type="Pfam" id="PF04412">
    <property type="entry name" value="AcnX"/>
    <property type="match status" value="1"/>
</dbReference>
<keyword evidence="1" id="KW-0408">Iron</keyword>
<comment type="similarity">
    <text evidence="5">Belongs to the AcnX type II large subunit family.</text>
</comment>
<accession>I3XQA5</accession>
<evidence type="ECO:0000256" key="3">
    <source>
        <dbReference type="ARBA" id="ARBA00045120"/>
    </source>
</evidence>
<sequence length="389" mass="42879">MYLTPEQEAMLKGEYGWSTAKAMEIIVKVGESLGAENLVKIVHAHISGVSFSNIGEHGARFIRDFYEKGGRARVYTTINPGCVDYSGLQSIIDNSLINAQKDIDNALAKMGFNPVFTCIPYWYRPPSPGEHLAWGESSAVIFANTFYGGYTNREGGPIALAAAITGYTYNAGLHLSENRRATVLVTTAPDIDRQVIGAVGLWIGDNIREITVIPFAKHLTFPELKILLASMAASGSHAMSVVPGLTPRGTYIEEIEEKIVIEKNDIDKYIGDEYPRGSSVLGYVGCPHTTLMELMEVARLLERYGSPRKGRLLLTIPAEYTERYRLLINRLKSKGVEIAAGTCPVVSRLRKKYDVVVTNSGKAAFYLRKIHGLKVRITGLREVIESVYA</sequence>
<dbReference type="EC" id="4.2.1.182" evidence="7"/>
<reference evidence="10 11" key="1">
    <citation type="journal article" date="2012" name="J. Bacteriol.">
        <title>Complete Genome Sequence of Desulfurococcus fermentans, a Hyperthermophilic Cellulolytic Crenarchaeon Isolated from a Freshwater Hot Spring in Kamchatka, Russia.</title>
        <authorList>
            <person name="Susanti D."/>
            <person name="Johnson E.F."/>
            <person name="Rodriguez J.R."/>
            <person name="Anderson I."/>
            <person name="Perevalova A.A."/>
            <person name="Kyrpides N."/>
            <person name="Lucas S."/>
            <person name="Han J."/>
            <person name="Lapidus A."/>
            <person name="Cheng J.F."/>
            <person name="Goodwin L."/>
            <person name="Pitluck S."/>
            <person name="Mavrommatis K."/>
            <person name="Peters L."/>
            <person name="Land M.L."/>
            <person name="Hauser L."/>
            <person name="Gopalan V."/>
            <person name="Chan P.P."/>
            <person name="Lowe T.M."/>
            <person name="Atomi H."/>
            <person name="Bonch-Osmolovskaya E.A."/>
            <person name="Woyke T."/>
            <person name="Mukhopadhyay B."/>
        </authorList>
    </citation>
    <scope>NUCLEOTIDE SEQUENCE [LARGE SCALE GENOMIC DNA]</scope>
    <source>
        <strain evidence="10 11">DSM 16532</strain>
    </source>
</reference>
<dbReference type="Proteomes" id="UP000006175">
    <property type="component" value="Chromosome"/>
</dbReference>
<organism evidence="10 11">
    <name type="scientific">Desulfurococcus amylolyticus DSM 16532</name>
    <dbReference type="NCBI Taxonomy" id="768672"/>
    <lineage>
        <taxon>Archaea</taxon>
        <taxon>Thermoproteota</taxon>
        <taxon>Thermoprotei</taxon>
        <taxon>Desulfurococcales</taxon>
        <taxon>Desulfurococcaceae</taxon>
        <taxon>Desulfurococcus</taxon>
    </lineage>
</organism>
<evidence type="ECO:0000256" key="6">
    <source>
        <dbReference type="ARBA" id="ARBA00046520"/>
    </source>
</evidence>
<dbReference type="AlphaFoldDB" id="I3XQA5"/>
<evidence type="ECO:0000256" key="8">
    <source>
        <dbReference type="ARBA" id="ARBA00047196"/>
    </source>
</evidence>
<comment type="catalytic activity">
    <reaction evidence="3">
        <text>(R)-5-phosphomevalonate = (2E)-3-methyl-5-phosphooxypent-2-enoate + H2O</text>
        <dbReference type="Rhea" id="RHEA:78975"/>
        <dbReference type="ChEBI" id="CHEBI:15377"/>
        <dbReference type="ChEBI" id="CHEBI:58146"/>
        <dbReference type="ChEBI" id="CHEBI:229665"/>
        <dbReference type="EC" id="4.2.1.182"/>
    </reaction>
    <physiologicalReaction direction="left-to-right" evidence="3">
        <dbReference type="Rhea" id="RHEA:78976"/>
    </physiologicalReaction>
</comment>
<evidence type="ECO:0000313" key="10">
    <source>
        <dbReference type="EMBL" id="AFL66129.1"/>
    </source>
</evidence>
<dbReference type="OrthoDB" id="25253at2157"/>
<comment type="subunit">
    <text evidence="6">Heterodimer composed of a large subunit (PMDh-L) and a small subunit (PMDh-S).</text>
</comment>
<gene>
    <name evidence="10" type="ORF">Desfe_0218</name>
</gene>
<dbReference type="GeneID" id="13061905"/>
<evidence type="ECO:0000256" key="5">
    <source>
        <dbReference type="ARBA" id="ARBA00046333"/>
    </source>
</evidence>
<dbReference type="eggNOG" id="arCOG04278">
    <property type="taxonomic scope" value="Archaea"/>
</dbReference>
<evidence type="ECO:0000259" key="9">
    <source>
        <dbReference type="Pfam" id="PF04412"/>
    </source>
</evidence>
<dbReference type="InterPro" id="IPR007506">
    <property type="entry name" value="PMDh-L-like_dom"/>
</dbReference>
<comment type="function">
    <text evidence="4">Component of a hydro-lyase that catalyzes the dehydration of mevalonate 5-phosphate (MVA5P) to form trans-anhydromevalonate 5-phosphate (tAHMP). Involved in the archaeal mevalonate (MVA) pathway, which provides fundamental precursors for isoprenoid biosynthesis, such as isopentenyl diphosphate (IPP) and dimethylallyl diphosphate (DMAPP).</text>
</comment>
<dbReference type="HOGENOM" id="CLU_018825_1_0_2"/>
<dbReference type="RefSeq" id="WP_014767033.1">
    <property type="nucleotide sequence ID" value="NC_018001.1"/>
</dbReference>
<name>I3XQA5_DESAM</name>
<protein>
    <recommendedName>
        <fullName evidence="8">Phosphomevalonate dehydratase large subunit</fullName>
        <ecNumber evidence="7">4.2.1.182</ecNumber>
    </recommendedName>
</protein>
<feature type="domain" description="Phosphomevalonate dehydratase large subunit-like" evidence="9">
    <location>
        <begin position="1"/>
        <end position="385"/>
    </location>
</feature>
<proteinExistence type="inferred from homology"/>
<evidence type="ECO:0000256" key="2">
    <source>
        <dbReference type="ARBA" id="ARBA00023239"/>
    </source>
</evidence>
<dbReference type="PANTHER" id="PTHR36577:SF3">
    <property type="entry name" value="DUF521 DOMAIN PROTEIN (AFU_ORTHOLOGUE AFUA_6G00490)"/>
    <property type="match status" value="1"/>
</dbReference>
<keyword evidence="2 10" id="KW-0456">Lyase</keyword>
<evidence type="ECO:0000313" key="11">
    <source>
        <dbReference type="Proteomes" id="UP000006175"/>
    </source>
</evidence>
<evidence type="ECO:0000256" key="7">
    <source>
        <dbReference type="ARBA" id="ARBA00047176"/>
    </source>
</evidence>
<keyword evidence="11" id="KW-1185">Reference proteome</keyword>
<dbReference type="PANTHER" id="PTHR36577">
    <property type="entry name" value="DUF521 DOMAIN PROTEIN (AFU_ORTHOLOGUE AFUA_6G00490)"/>
    <property type="match status" value="1"/>
</dbReference>
<dbReference type="GO" id="GO:0016829">
    <property type="term" value="F:lyase activity"/>
    <property type="evidence" value="ECO:0007669"/>
    <property type="project" value="UniProtKB-KW"/>
</dbReference>
<evidence type="ECO:0000256" key="4">
    <source>
        <dbReference type="ARBA" id="ARBA00045299"/>
    </source>
</evidence>